<dbReference type="EMBL" id="LAZR01042035">
    <property type="protein sequence ID" value="KKL10507.1"/>
    <property type="molecule type" value="Genomic_DNA"/>
</dbReference>
<comment type="caution">
    <text evidence="1">The sequence shown here is derived from an EMBL/GenBank/DDBJ whole genome shotgun (WGS) entry which is preliminary data.</text>
</comment>
<sequence>MFPVSLFGECLVEPDEIKSGVKNILAKVTKTPDQSAIEIDFIDANSKLIKFIQEIEECQRYSRDFEIKNYHFSRWGEKSDKYFTYISYMRYLKLQISAVIESFELGELRSMGFKISMWREQAEEFYAKEI</sequence>
<dbReference type="AlphaFoldDB" id="A0A0F9B9M1"/>
<name>A0A0F9B9M1_9ZZZZ</name>
<protein>
    <submittedName>
        <fullName evidence="1">Uncharacterized protein</fullName>
    </submittedName>
</protein>
<proteinExistence type="predicted"/>
<gene>
    <name evidence="1" type="ORF">LCGC14_2555130</name>
</gene>
<evidence type="ECO:0000313" key="1">
    <source>
        <dbReference type="EMBL" id="KKL10507.1"/>
    </source>
</evidence>
<accession>A0A0F9B9M1</accession>
<reference evidence="1" key="1">
    <citation type="journal article" date="2015" name="Nature">
        <title>Complex archaea that bridge the gap between prokaryotes and eukaryotes.</title>
        <authorList>
            <person name="Spang A."/>
            <person name="Saw J.H."/>
            <person name="Jorgensen S.L."/>
            <person name="Zaremba-Niedzwiedzka K."/>
            <person name="Martijn J."/>
            <person name="Lind A.E."/>
            <person name="van Eijk R."/>
            <person name="Schleper C."/>
            <person name="Guy L."/>
            <person name="Ettema T.J."/>
        </authorList>
    </citation>
    <scope>NUCLEOTIDE SEQUENCE</scope>
</reference>
<organism evidence="1">
    <name type="scientific">marine sediment metagenome</name>
    <dbReference type="NCBI Taxonomy" id="412755"/>
    <lineage>
        <taxon>unclassified sequences</taxon>
        <taxon>metagenomes</taxon>
        <taxon>ecological metagenomes</taxon>
    </lineage>
</organism>